<keyword evidence="4" id="KW-0233">DNA recombination</keyword>
<evidence type="ECO:0000256" key="4">
    <source>
        <dbReference type="ARBA" id="ARBA00023172"/>
    </source>
</evidence>
<evidence type="ECO:0000256" key="1">
    <source>
        <dbReference type="ARBA" id="ARBA00003416"/>
    </source>
</evidence>
<dbReference type="Pfam" id="PF02646">
    <property type="entry name" value="RmuC"/>
    <property type="match status" value="1"/>
</dbReference>
<evidence type="ECO:0000256" key="2">
    <source>
        <dbReference type="ARBA" id="ARBA00009840"/>
    </source>
</evidence>
<gene>
    <name evidence="6" type="ORF">BDZ31_004253</name>
</gene>
<dbReference type="RefSeq" id="WP_183344848.1">
    <property type="nucleotide sequence ID" value="NZ_JACHNU010000008.1"/>
</dbReference>
<evidence type="ECO:0000313" key="7">
    <source>
        <dbReference type="Proteomes" id="UP000585272"/>
    </source>
</evidence>
<name>A0A840IL18_9ACTN</name>
<organism evidence="6 7">
    <name type="scientific">Conexibacter arvalis</name>
    <dbReference type="NCBI Taxonomy" id="912552"/>
    <lineage>
        <taxon>Bacteria</taxon>
        <taxon>Bacillati</taxon>
        <taxon>Actinomycetota</taxon>
        <taxon>Thermoleophilia</taxon>
        <taxon>Solirubrobacterales</taxon>
        <taxon>Conexibacteraceae</taxon>
        <taxon>Conexibacter</taxon>
    </lineage>
</organism>
<reference evidence="6 7" key="1">
    <citation type="submission" date="2020-08" db="EMBL/GenBank/DDBJ databases">
        <title>Genomic Encyclopedia of Archaeal and Bacterial Type Strains, Phase II (KMG-II): from individual species to whole genera.</title>
        <authorList>
            <person name="Goeker M."/>
        </authorList>
    </citation>
    <scope>NUCLEOTIDE SEQUENCE [LARGE SCALE GENOMIC DNA]</scope>
    <source>
        <strain evidence="6 7">DSM 23288</strain>
    </source>
</reference>
<dbReference type="AlphaFoldDB" id="A0A840IL18"/>
<feature type="compositionally biased region" description="Low complexity" evidence="5">
    <location>
        <begin position="382"/>
        <end position="393"/>
    </location>
</feature>
<comment type="function">
    <text evidence="1">Involved in DNA recombination.</text>
</comment>
<comment type="similarity">
    <text evidence="2">Belongs to the RmuC family.</text>
</comment>
<dbReference type="EMBL" id="JACHNU010000008">
    <property type="protein sequence ID" value="MBB4664638.1"/>
    <property type="molecule type" value="Genomic_DNA"/>
</dbReference>
<feature type="region of interest" description="Disordered" evidence="5">
    <location>
        <begin position="345"/>
        <end position="418"/>
    </location>
</feature>
<proteinExistence type="inferred from homology"/>
<dbReference type="Proteomes" id="UP000585272">
    <property type="component" value="Unassembled WGS sequence"/>
</dbReference>
<evidence type="ECO:0000256" key="5">
    <source>
        <dbReference type="SAM" id="MobiDB-lite"/>
    </source>
</evidence>
<dbReference type="PANTHER" id="PTHR30563:SF0">
    <property type="entry name" value="DNA RECOMBINATION PROTEIN RMUC"/>
    <property type="match status" value="1"/>
</dbReference>
<sequence length="418" mass="45041">MSALWLLIGLLLGAAAVLLALRSRAATERKARSVDQLVEPIHAQLRRVDEQLAALDRDRAHQRGALEQQIRQLVEAQERLRGETGALVSALRQPQARGRWGELQLRRVVELAGMLDHVDFAEQASVAADERLLRPDMVIHLPGGRNVVVDAKAPLHAFLNAYEARDETTRTRELAQHARLLREHVRRLSAKGYAAQFETAPDFVFLFLPGEHFYSAALEADPSLLEDGVRDGVLIATPTTLIALLRAVAYGWQQERVAESARQVAALGRELHHRLSTFGAHLDRVGARLRGAVGAYNDAVGSFDSRVLPSARSLARHGVVGPERELSDVAPVDLAARELHAPELRAPLRDAAEPGPGRFAPDAAASGTAAVLDGAGRRDDAAAQGAAALPGGANRHDAAASGTAAFPDPRPLREARDG</sequence>
<dbReference type="PANTHER" id="PTHR30563">
    <property type="entry name" value="DNA RECOMBINATION PROTEIN RMUC"/>
    <property type="match status" value="1"/>
</dbReference>
<evidence type="ECO:0000313" key="6">
    <source>
        <dbReference type="EMBL" id="MBB4664638.1"/>
    </source>
</evidence>
<accession>A0A840IL18</accession>
<keyword evidence="7" id="KW-1185">Reference proteome</keyword>
<evidence type="ECO:0000256" key="3">
    <source>
        <dbReference type="ARBA" id="ARBA00023054"/>
    </source>
</evidence>
<comment type="caution">
    <text evidence="6">The sequence shown here is derived from an EMBL/GenBank/DDBJ whole genome shotgun (WGS) entry which is preliminary data.</text>
</comment>
<keyword evidence="3" id="KW-0175">Coiled coil</keyword>
<dbReference type="GO" id="GO:0006310">
    <property type="term" value="P:DNA recombination"/>
    <property type="evidence" value="ECO:0007669"/>
    <property type="project" value="UniProtKB-KW"/>
</dbReference>
<dbReference type="InterPro" id="IPR003798">
    <property type="entry name" value="DNA_recombination_RmuC"/>
</dbReference>
<protein>
    <submittedName>
        <fullName evidence="6">DNA recombination protein RmuC</fullName>
    </submittedName>
</protein>